<dbReference type="InterPro" id="IPR050553">
    <property type="entry name" value="Thioredoxin_ResA/DsbE_sf"/>
</dbReference>
<dbReference type="GO" id="GO:0016491">
    <property type="term" value="F:oxidoreductase activity"/>
    <property type="evidence" value="ECO:0007669"/>
    <property type="project" value="InterPro"/>
</dbReference>
<name>A0A369YCX7_9PAST</name>
<dbReference type="CDD" id="cd03011">
    <property type="entry name" value="TlpA_like_ScsD_MtbDsbE"/>
    <property type="match status" value="1"/>
</dbReference>
<dbReference type="InterPro" id="IPR013740">
    <property type="entry name" value="Redoxin"/>
</dbReference>
<dbReference type="SUPFAM" id="SSF52833">
    <property type="entry name" value="Thioredoxin-like"/>
    <property type="match status" value="1"/>
</dbReference>
<evidence type="ECO:0000313" key="3">
    <source>
        <dbReference type="EMBL" id="RDE72571.1"/>
    </source>
</evidence>
<dbReference type="Gene3D" id="3.40.30.10">
    <property type="entry name" value="Glutaredoxin"/>
    <property type="match status" value="1"/>
</dbReference>
<organism evidence="3 4">
    <name type="scientific">Haemophilus sputorum</name>
    <dbReference type="NCBI Taxonomy" id="1078480"/>
    <lineage>
        <taxon>Bacteria</taxon>
        <taxon>Pseudomonadati</taxon>
        <taxon>Pseudomonadota</taxon>
        <taxon>Gammaproteobacteria</taxon>
        <taxon>Pasteurellales</taxon>
        <taxon>Pasteurellaceae</taxon>
        <taxon>Haemophilus</taxon>
    </lineage>
</organism>
<reference evidence="3 4" key="1">
    <citation type="submission" date="2018-05" db="EMBL/GenBank/DDBJ databases">
        <title>Draft Genome Sequences for a Diverse set of 7 Haemophilus Species.</title>
        <authorList>
            <person name="Nichols M."/>
            <person name="Topaz N."/>
            <person name="Wang X."/>
            <person name="Wang X."/>
            <person name="Boxrud D."/>
        </authorList>
    </citation>
    <scope>NUCLEOTIDE SEQUENCE [LARGE SCALE GENOMIC DNA]</scope>
    <source>
        <strain evidence="3 4">C2002001239</strain>
    </source>
</reference>
<dbReference type="EMBL" id="QEPN01000003">
    <property type="protein sequence ID" value="RDE72571.1"/>
    <property type="molecule type" value="Genomic_DNA"/>
</dbReference>
<feature type="domain" description="Thioredoxin" evidence="2">
    <location>
        <begin position="35"/>
        <end position="169"/>
    </location>
</feature>
<dbReference type="Proteomes" id="UP000253872">
    <property type="component" value="Unassembled WGS sequence"/>
</dbReference>
<dbReference type="PROSITE" id="PS51352">
    <property type="entry name" value="THIOREDOXIN_2"/>
    <property type="match status" value="1"/>
</dbReference>
<dbReference type="Pfam" id="PF08534">
    <property type="entry name" value="Redoxin"/>
    <property type="match status" value="1"/>
</dbReference>
<keyword evidence="1" id="KW-1133">Transmembrane helix</keyword>
<feature type="transmembrane region" description="Helical" evidence="1">
    <location>
        <begin position="15"/>
        <end position="32"/>
    </location>
</feature>
<keyword evidence="1" id="KW-0812">Transmembrane</keyword>
<evidence type="ECO:0000313" key="4">
    <source>
        <dbReference type="Proteomes" id="UP000253872"/>
    </source>
</evidence>
<dbReference type="RefSeq" id="WP_111402567.1">
    <property type="nucleotide sequence ID" value="NZ_QEPN01000003.1"/>
</dbReference>
<keyword evidence="1" id="KW-0472">Membrane</keyword>
<accession>A0A369YCX7</accession>
<dbReference type="PANTHER" id="PTHR42852:SF17">
    <property type="entry name" value="THIOREDOXIN-LIKE PROTEIN HI_1115"/>
    <property type="match status" value="1"/>
</dbReference>
<gene>
    <name evidence="3" type="ORF">DPV93_04600</name>
</gene>
<dbReference type="STRING" id="1035839.GCA_000238795_01232"/>
<dbReference type="InterPro" id="IPR013766">
    <property type="entry name" value="Thioredoxin_domain"/>
</dbReference>
<protein>
    <submittedName>
        <fullName evidence="3">Protein disulfide oxidoreductase</fullName>
    </submittedName>
</protein>
<evidence type="ECO:0000259" key="2">
    <source>
        <dbReference type="PROSITE" id="PS51352"/>
    </source>
</evidence>
<dbReference type="AlphaFoldDB" id="A0A369YCX7"/>
<evidence type="ECO:0000256" key="1">
    <source>
        <dbReference type="SAM" id="Phobius"/>
    </source>
</evidence>
<comment type="caution">
    <text evidence="3">The sequence shown here is derived from an EMBL/GenBank/DDBJ whole genome shotgun (WGS) entry which is preliminary data.</text>
</comment>
<sequence>MQTKTALLKTWLKNIVIYGVLFIVISVAVDWYRKPSSPVQFASQVLTDTQNQPQIIAQLSHEKTMLLYFWGSWCHFCQITSPAVDRLAQEGVPVLGVALKSGSPESVNAYLAENGYHFPTLNDPNGEFSKLWDIQATPTILIIKNGEIKQYTTGLTTYWGLKARMALAY</sequence>
<dbReference type="InterPro" id="IPR036249">
    <property type="entry name" value="Thioredoxin-like_sf"/>
</dbReference>
<proteinExistence type="predicted"/>
<dbReference type="PANTHER" id="PTHR42852">
    <property type="entry name" value="THIOL:DISULFIDE INTERCHANGE PROTEIN DSBE"/>
    <property type="match status" value="1"/>
</dbReference>